<accession>A0A178UD39</accession>
<dbReference type="Proteomes" id="UP000078284">
    <property type="component" value="Chromosome 5"/>
</dbReference>
<gene>
    <name evidence="1" type="ordered locus">AXX17_At5g50250</name>
</gene>
<evidence type="ECO:0000313" key="1">
    <source>
        <dbReference type="EMBL" id="OAO90601.1"/>
    </source>
</evidence>
<protein>
    <submittedName>
        <fullName evidence="1">Uncharacterized protein</fullName>
    </submittedName>
</protein>
<name>A0A178UD39_ARATH</name>
<dbReference type="EMBL" id="LUHQ01000005">
    <property type="protein sequence ID" value="OAO90601.1"/>
    <property type="molecule type" value="Genomic_DNA"/>
</dbReference>
<sequence>MVVLQWTRHKPRNFNGFFRCRTRDNILILSHRKTKRSLSFEKVINRYRKYEEHESK</sequence>
<comment type="caution">
    <text evidence="1">The sequence shown here is derived from an EMBL/GenBank/DDBJ whole genome shotgun (WGS) entry which is preliminary data.</text>
</comment>
<reference evidence="2" key="1">
    <citation type="journal article" date="2016" name="Proc. Natl. Acad. Sci. U.S.A.">
        <title>Chromosome-level assembly of Arabidopsis thaliana Ler reveals the extent of translocation and inversion polymorphisms.</title>
        <authorList>
            <person name="Zapata L."/>
            <person name="Ding J."/>
            <person name="Willing E.M."/>
            <person name="Hartwig B."/>
            <person name="Bezdan D."/>
            <person name="Jiao W.B."/>
            <person name="Patel V."/>
            <person name="Velikkakam James G."/>
            <person name="Koornneef M."/>
            <person name="Ossowski S."/>
            <person name="Schneeberger K."/>
        </authorList>
    </citation>
    <scope>NUCLEOTIDE SEQUENCE [LARGE SCALE GENOMIC DNA]</scope>
    <source>
        <strain evidence="2">cv. Landsberg erecta</strain>
    </source>
</reference>
<proteinExistence type="predicted"/>
<organism evidence="1 2">
    <name type="scientific">Arabidopsis thaliana</name>
    <name type="common">Mouse-ear cress</name>
    <dbReference type="NCBI Taxonomy" id="3702"/>
    <lineage>
        <taxon>Eukaryota</taxon>
        <taxon>Viridiplantae</taxon>
        <taxon>Streptophyta</taxon>
        <taxon>Embryophyta</taxon>
        <taxon>Tracheophyta</taxon>
        <taxon>Spermatophyta</taxon>
        <taxon>Magnoliopsida</taxon>
        <taxon>eudicotyledons</taxon>
        <taxon>Gunneridae</taxon>
        <taxon>Pentapetalae</taxon>
        <taxon>rosids</taxon>
        <taxon>malvids</taxon>
        <taxon>Brassicales</taxon>
        <taxon>Brassicaceae</taxon>
        <taxon>Camelineae</taxon>
        <taxon>Arabidopsis</taxon>
    </lineage>
</organism>
<dbReference type="AlphaFoldDB" id="A0A178UD39"/>
<evidence type="ECO:0000313" key="2">
    <source>
        <dbReference type="Proteomes" id="UP000078284"/>
    </source>
</evidence>